<dbReference type="Proteomes" id="UP001560573">
    <property type="component" value="Unassembled WGS sequence"/>
</dbReference>
<evidence type="ECO:0008006" key="3">
    <source>
        <dbReference type="Google" id="ProtNLM"/>
    </source>
</evidence>
<keyword evidence="2" id="KW-1185">Reference proteome</keyword>
<comment type="caution">
    <text evidence="1">The sequence shown here is derived from an EMBL/GenBank/DDBJ whole genome shotgun (WGS) entry which is preliminary data.</text>
</comment>
<dbReference type="EMBL" id="JAULBC010000007">
    <property type="protein sequence ID" value="MEX6690012.1"/>
    <property type="molecule type" value="Genomic_DNA"/>
</dbReference>
<name>A0ABV3ZJE8_9BACT</name>
<organism evidence="1 2">
    <name type="scientific">Danxiaibacter flavus</name>
    <dbReference type="NCBI Taxonomy" id="3049108"/>
    <lineage>
        <taxon>Bacteria</taxon>
        <taxon>Pseudomonadati</taxon>
        <taxon>Bacteroidota</taxon>
        <taxon>Chitinophagia</taxon>
        <taxon>Chitinophagales</taxon>
        <taxon>Chitinophagaceae</taxon>
        <taxon>Danxiaibacter</taxon>
    </lineage>
</organism>
<sequence length="984" mass="111936">MPPRDTYLSGTICRSPHLFYFVFIFFVSLSLLYCNAGKAQVDDNLNYYEISITLNVPKIGGSEIPAIVHGQRIYLPVKDLFDFLKIRNILSAGMDSVTGFFINPQVTYLIDEVNHRIRYDEKIFELKPNDLVKTETGLYLNADYFREAFGLDCIFNFRSLSVTLNTQIDLPAIREMQQELMRRNISRLKGEKQADTTIARKFSMFHLGSADWSIVATQQSNSGDNTRANLNMGAFVAGGEANVSLNYTSAQPFNQKQQYYSWRYVNNDHSSLRQVTAGKLLIHSTSSIYAPVVGVQFTNTPTTYRKSFGTYKLTDRTEPGWMVELYVNNILLDYKKADSSGFFTFEVPMVYGNSVVKLRVYGPWGEERYREQNIIIPFNFLPQNEFQYTVTAGRVEDEQKSLFYRTDVNYGFTRHITIGTGVEYLSSLASDKSMPYLNASFRLGSKLLITADHTYGVRSNATISYSLSSKAQVNVSYTKYDKDQTAVKYNYLEERKIELSIPLHSRNFNALSRLKLGQFILPNTKYTTAEYTITGVFAGISSNLTTYGMFSQHPYVYSNFTQTYRLLHNITFSPQMQFDYTRKRFNMFKCEAGKNISTKGYLNFSYQRDFNIKTSYLGIGFRYNFSFGQASFFATQSNHTSSLVESARGSFLYDDNTNYLRANNRIGVGKGGLIILSYLDINGNGHRDLNEPKVAGLKLHINGGITERNDRDTIIRILELEAFSKYLIELDKNSFDNIAWQIKKPNISVTIEPNHLTLIEVAVTVAGEASGIVSLCNNNKTNGLSRIIINFYDSNFTRVAHTLTEPGGYFTFMGFTPGTYTARLDTAQLHNLNLTCTPETITFNIQASEDGVIVDNLEFKVQSLLDTSKQVAAKKEVGGVKASDSSIQYGNKGTLSQQKTLTGEEKREPLSDYKQKYLIKKSKKKQLQEVKKKPKAVIPPATQNENPLNLILKYLNLKERWNFSTFDSLLIFVNQFISHDNDRR</sequence>
<gene>
    <name evidence="1" type="ORF">QTN47_21060</name>
</gene>
<proteinExistence type="predicted"/>
<accession>A0ABV3ZJE8</accession>
<protein>
    <recommendedName>
        <fullName evidence="3">Carboxypeptidase regulatory-like domain-containing protein</fullName>
    </recommendedName>
</protein>
<evidence type="ECO:0000313" key="1">
    <source>
        <dbReference type="EMBL" id="MEX6690012.1"/>
    </source>
</evidence>
<reference evidence="1 2" key="1">
    <citation type="submission" date="2023-07" db="EMBL/GenBank/DDBJ databases">
        <authorList>
            <person name="Lian W.-H."/>
        </authorList>
    </citation>
    <scope>NUCLEOTIDE SEQUENCE [LARGE SCALE GENOMIC DNA]</scope>
    <source>
        <strain evidence="1 2">SYSU DXS3180</strain>
    </source>
</reference>
<dbReference type="RefSeq" id="WP_369331419.1">
    <property type="nucleotide sequence ID" value="NZ_JAULBC010000007.1"/>
</dbReference>
<evidence type="ECO:0000313" key="2">
    <source>
        <dbReference type="Proteomes" id="UP001560573"/>
    </source>
</evidence>